<feature type="region of interest" description="Disordered" evidence="1">
    <location>
        <begin position="1"/>
        <end position="62"/>
    </location>
</feature>
<feature type="transmembrane region" description="Helical" evidence="2">
    <location>
        <begin position="145"/>
        <end position="162"/>
    </location>
</feature>
<evidence type="ECO:0000256" key="1">
    <source>
        <dbReference type="SAM" id="MobiDB-lite"/>
    </source>
</evidence>
<feature type="transmembrane region" description="Helical" evidence="2">
    <location>
        <begin position="121"/>
        <end position="139"/>
    </location>
</feature>
<dbReference type="RefSeq" id="WP_345462680.1">
    <property type="nucleotide sequence ID" value="NZ_BAABHF010000017.1"/>
</dbReference>
<protein>
    <submittedName>
        <fullName evidence="3">Uncharacterized protein</fullName>
    </submittedName>
</protein>
<feature type="transmembrane region" description="Helical" evidence="2">
    <location>
        <begin position="67"/>
        <end position="87"/>
    </location>
</feature>
<proteinExistence type="predicted"/>
<name>A0ABP8PVL2_9ACTN</name>
<feature type="transmembrane region" description="Helical" evidence="2">
    <location>
        <begin position="190"/>
        <end position="211"/>
    </location>
</feature>
<sequence length="216" mass="22063">MNQPYDPRDGGGQQPWGAPPQQPPGGYGGHPPPRQQGYPSPYGAPPQPGSGAPSWPPATPGRKGSPLGIGVAVAGLLMAIGTLLPWISLKLQIRSATPGTPLRNDSFARDLTGIRAAEGKIVIACAVAVIVVGVVTMAANGRLGLIADLPAVIAIVVIFKVFGDKANFQGEAVRGLPPALRSSMHVSLQAGIYLSLAGAIAVLCLSGVAFATSRLR</sequence>
<evidence type="ECO:0000313" key="4">
    <source>
        <dbReference type="Proteomes" id="UP001500503"/>
    </source>
</evidence>
<evidence type="ECO:0000256" key="2">
    <source>
        <dbReference type="SAM" id="Phobius"/>
    </source>
</evidence>
<gene>
    <name evidence="3" type="ORF">GCM10023191_027640</name>
</gene>
<keyword evidence="2" id="KW-0812">Transmembrane</keyword>
<reference evidence="4" key="1">
    <citation type="journal article" date="2019" name="Int. J. Syst. Evol. Microbiol.">
        <title>The Global Catalogue of Microorganisms (GCM) 10K type strain sequencing project: providing services to taxonomists for standard genome sequencing and annotation.</title>
        <authorList>
            <consortium name="The Broad Institute Genomics Platform"/>
            <consortium name="The Broad Institute Genome Sequencing Center for Infectious Disease"/>
            <person name="Wu L."/>
            <person name="Ma J."/>
        </authorList>
    </citation>
    <scope>NUCLEOTIDE SEQUENCE [LARGE SCALE GENOMIC DNA]</scope>
    <source>
        <strain evidence="4">JCM 17933</strain>
    </source>
</reference>
<comment type="caution">
    <text evidence="3">The sequence shown here is derived from an EMBL/GenBank/DDBJ whole genome shotgun (WGS) entry which is preliminary data.</text>
</comment>
<keyword evidence="4" id="KW-1185">Reference proteome</keyword>
<feature type="compositionally biased region" description="Pro residues" evidence="1">
    <location>
        <begin position="42"/>
        <end position="59"/>
    </location>
</feature>
<accession>A0ABP8PVL2</accession>
<evidence type="ECO:0000313" key="3">
    <source>
        <dbReference type="EMBL" id="GAA4492151.1"/>
    </source>
</evidence>
<keyword evidence="2" id="KW-1133">Transmembrane helix</keyword>
<organism evidence="3 4">
    <name type="scientific">Actinoallomurus oryzae</name>
    <dbReference type="NCBI Taxonomy" id="502180"/>
    <lineage>
        <taxon>Bacteria</taxon>
        <taxon>Bacillati</taxon>
        <taxon>Actinomycetota</taxon>
        <taxon>Actinomycetes</taxon>
        <taxon>Streptosporangiales</taxon>
        <taxon>Thermomonosporaceae</taxon>
        <taxon>Actinoallomurus</taxon>
    </lineage>
</organism>
<dbReference type="EMBL" id="BAABHF010000017">
    <property type="protein sequence ID" value="GAA4492151.1"/>
    <property type="molecule type" value="Genomic_DNA"/>
</dbReference>
<keyword evidence="2" id="KW-0472">Membrane</keyword>
<dbReference type="Proteomes" id="UP001500503">
    <property type="component" value="Unassembled WGS sequence"/>
</dbReference>